<evidence type="ECO:0000256" key="4">
    <source>
        <dbReference type="ARBA" id="ARBA00015043"/>
    </source>
</evidence>
<dbReference type="InterPro" id="IPR016181">
    <property type="entry name" value="Acyl_CoA_acyltransferase"/>
</dbReference>
<dbReference type="GO" id="GO:0005737">
    <property type="term" value="C:cytoplasm"/>
    <property type="evidence" value="ECO:0007669"/>
    <property type="project" value="UniProtKB-SubCell"/>
</dbReference>
<dbReference type="InterPro" id="IPR039949">
    <property type="entry name" value="NAA40"/>
</dbReference>
<evidence type="ECO:0000256" key="7">
    <source>
        <dbReference type="ARBA" id="ARBA00023315"/>
    </source>
</evidence>
<evidence type="ECO:0000259" key="10">
    <source>
        <dbReference type="PROSITE" id="PS51186"/>
    </source>
</evidence>
<keyword evidence="5" id="KW-0963">Cytoplasm</keyword>
<dbReference type="OrthoDB" id="5892514at2"/>
<feature type="domain" description="N-acetyltransferase" evidence="10">
    <location>
        <begin position="7"/>
        <end position="152"/>
    </location>
</feature>
<dbReference type="EC" id="2.3.1.257" evidence="3"/>
<evidence type="ECO:0000256" key="3">
    <source>
        <dbReference type="ARBA" id="ARBA00012950"/>
    </source>
</evidence>
<keyword evidence="7" id="KW-0012">Acyltransferase</keyword>
<evidence type="ECO:0000313" key="11">
    <source>
        <dbReference type="EMBL" id="ASP38801.1"/>
    </source>
</evidence>
<dbReference type="EMBL" id="CP022530">
    <property type="protein sequence ID" value="ASP38801.1"/>
    <property type="molecule type" value="Genomic_DNA"/>
</dbReference>
<dbReference type="Gene3D" id="3.40.630.30">
    <property type="match status" value="1"/>
</dbReference>
<dbReference type="Pfam" id="PF00583">
    <property type="entry name" value="Acetyltransf_1"/>
    <property type="match status" value="1"/>
</dbReference>
<dbReference type="InterPro" id="IPR000182">
    <property type="entry name" value="GNAT_dom"/>
</dbReference>
<dbReference type="KEGG" id="bsan:CHH28_08960"/>
<dbReference type="Proteomes" id="UP000202440">
    <property type="component" value="Chromosome"/>
</dbReference>
<dbReference type="AlphaFoldDB" id="A0A222FK80"/>
<comment type="catalytic activity">
    <reaction evidence="9">
        <text>N-terminal L-seryl-[histone H4] + acetyl-CoA = N-terminal N(alpha)-acetyl-L-seryl-[histone H4] + CoA + H(+)</text>
        <dbReference type="Rhea" id="RHEA:50596"/>
        <dbReference type="Rhea" id="RHEA-COMP:12740"/>
        <dbReference type="Rhea" id="RHEA-COMP:12743"/>
        <dbReference type="ChEBI" id="CHEBI:15378"/>
        <dbReference type="ChEBI" id="CHEBI:57287"/>
        <dbReference type="ChEBI" id="CHEBI:57288"/>
        <dbReference type="ChEBI" id="CHEBI:64738"/>
        <dbReference type="ChEBI" id="CHEBI:83690"/>
        <dbReference type="EC" id="2.3.1.257"/>
    </reaction>
</comment>
<dbReference type="CDD" id="cd04301">
    <property type="entry name" value="NAT_SF"/>
    <property type="match status" value="1"/>
</dbReference>
<gene>
    <name evidence="11" type="ORF">CHH28_08960</name>
</gene>
<dbReference type="PANTHER" id="PTHR20531">
    <property type="entry name" value="N-ALPHA-ACETYLTRANSFERASE 40"/>
    <property type="match status" value="1"/>
</dbReference>
<dbReference type="SUPFAM" id="SSF55729">
    <property type="entry name" value="Acyl-CoA N-acyltransferases (Nat)"/>
    <property type="match status" value="1"/>
</dbReference>
<dbReference type="GO" id="GO:1990189">
    <property type="term" value="F:protein N-terminal-serine acetyltransferase activity"/>
    <property type="evidence" value="ECO:0007669"/>
    <property type="project" value="UniProtKB-EC"/>
</dbReference>
<name>A0A222FK80_9GAMM</name>
<dbReference type="GO" id="GO:0043998">
    <property type="term" value="F:histone H2A acetyltransferase activity"/>
    <property type="evidence" value="ECO:0007669"/>
    <property type="project" value="InterPro"/>
</dbReference>
<reference evidence="11 12" key="1">
    <citation type="submission" date="2017-07" db="EMBL/GenBank/DDBJ databases">
        <title>Annotated genome sequence of Bacterioplanes sanyensis isolated from Red Sea.</title>
        <authorList>
            <person name="Rehman Z.U."/>
        </authorList>
    </citation>
    <scope>NUCLEOTIDE SEQUENCE [LARGE SCALE GENOMIC DNA]</scope>
    <source>
        <strain evidence="11 12">NV9</strain>
    </source>
</reference>
<evidence type="ECO:0000256" key="9">
    <source>
        <dbReference type="ARBA" id="ARBA00049524"/>
    </source>
</evidence>
<accession>A0A222FK80</accession>
<proteinExistence type="inferred from homology"/>
<sequence length="159" mass="18340">MTSIVNIQFTPIDDPLSDDVFNLLKAGLFAYVDRVFGWYDDDQRQRLRDEYQPEWFQWVLVDGNKVGFVCFRTYQQALHLHLIVLDASYQGRGLGKQVMAAIHAMAVSQHQDVTLSCFKCNERALALYHSLGYSTTDEDDYFLSLRWHHRAELSDTGAA</sequence>
<keyword evidence="12" id="KW-1185">Reference proteome</keyword>
<comment type="similarity">
    <text evidence="2">Belongs to the acetyltransferase family. NAA40 subfamily.</text>
</comment>
<evidence type="ECO:0000256" key="6">
    <source>
        <dbReference type="ARBA" id="ARBA00022679"/>
    </source>
</evidence>
<keyword evidence="6 11" id="KW-0808">Transferase</keyword>
<dbReference type="PANTHER" id="PTHR20531:SF1">
    <property type="entry name" value="N-ALPHA-ACETYLTRANSFERASE 40"/>
    <property type="match status" value="1"/>
</dbReference>
<comment type="subcellular location">
    <subcellularLocation>
        <location evidence="1">Cytoplasm</location>
    </subcellularLocation>
</comment>
<evidence type="ECO:0000313" key="12">
    <source>
        <dbReference type="Proteomes" id="UP000202440"/>
    </source>
</evidence>
<organism evidence="11 12">
    <name type="scientific">Bacterioplanes sanyensis</name>
    <dbReference type="NCBI Taxonomy" id="1249553"/>
    <lineage>
        <taxon>Bacteria</taxon>
        <taxon>Pseudomonadati</taxon>
        <taxon>Pseudomonadota</taxon>
        <taxon>Gammaproteobacteria</taxon>
        <taxon>Oceanospirillales</taxon>
        <taxon>Oceanospirillaceae</taxon>
        <taxon>Bacterioplanes</taxon>
    </lineage>
</organism>
<evidence type="ECO:0000256" key="2">
    <source>
        <dbReference type="ARBA" id="ARBA00008870"/>
    </source>
</evidence>
<evidence type="ECO:0000256" key="5">
    <source>
        <dbReference type="ARBA" id="ARBA00022490"/>
    </source>
</evidence>
<comment type="catalytic activity">
    <reaction evidence="8">
        <text>N-terminal L-seryl-[histone H2A] + acetyl-CoA = N-terminal N(alpha)-acetyl-L-seryl-[histone H2A] + CoA + H(+)</text>
        <dbReference type="Rhea" id="RHEA:50600"/>
        <dbReference type="Rhea" id="RHEA-COMP:12742"/>
        <dbReference type="Rhea" id="RHEA-COMP:12744"/>
        <dbReference type="ChEBI" id="CHEBI:15378"/>
        <dbReference type="ChEBI" id="CHEBI:57287"/>
        <dbReference type="ChEBI" id="CHEBI:57288"/>
        <dbReference type="ChEBI" id="CHEBI:64738"/>
        <dbReference type="ChEBI" id="CHEBI:83690"/>
        <dbReference type="EC" id="2.3.1.257"/>
    </reaction>
</comment>
<evidence type="ECO:0000256" key="1">
    <source>
        <dbReference type="ARBA" id="ARBA00004496"/>
    </source>
</evidence>
<evidence type="ECO:0000256" key="8">
    <source>
        <dbReference type="ARBA" id="ARBA00047821"/>
    </source>
</evidence>
<dbReference type="PROSITE" id="PS51186">
    <property type="entry name" value="GNAT"/>
    <property type="match status" value="1"/>
</dbReference>
<protein>
    <recommendedName>
        <fullName evidence="4">N-alpha-acetyltransferase 40</fullName>
        <ecNumber evidence="3">2.3.1.257</ecNumber>
    </recommendedName>
</protein>
<dbReference type="GO" id="GO:0010485">
    <property type="term" value="F:histone H4 acetyltransferase activity"/>
    <property type="evidence" value="ECO:0007669"/>
    <property type="project" value="InterPro"/>
</dbReference>